<keyword evidence="2" id="KW-1185">Reference proteome</keyword>
<dbReference type="EMBL" id="CM042889">
    <property type="protein sequence ID" value="KAI4321948.1"/>
    <property type="molecule type" value="Genomic_DNA"/>
</dbReference>
<evidence type="ECO:0000313" key="1">
    <source>
        <dbReference type="EMBL" id="KAI4321948.1"/>
    </source>
</evidence>
<comment type="caution">
    <text evidence="1">The sequence shown here is derived from an EMBL/GenBank/DDBJ whole genome shotgun (WGS) entry which is preliminary data.</text>
</comment>
<sequence length="498" mass="52013">MGCRMGDSSSEQLPIAPPPQSPPSNDESAFLYAIFCLIGLPVDVRVRNGSLFSGIFHTASVEGVILKKARLIKKGKTDTNVSVGCTIETLVIFSGDLVQVVAKGEGVPASGDGGNSDNDEFGGTMAASQTAAKGSKNVQGFTIFRNNPFHKSASAVQSDDRLVNGMNDMAAKHVKKTNNNIPKEEIKTFPNAVGVIFPEEIKTDQMILDQEASSTPQIERNVQDVKVQREDVSCCGVSNTDSDKIITASGNGNSSASDDSRLVNVKSVKGMNSAGQLQPHGGNHGTSAASINSDQGTCHRPISSDGATNSTTSALCSAPSADTSFDPCRSSTKSPVDKVHFQPTEANKIAKGSKLNPGAKIFSPSYVPTLPTSPPLVQDAGGINYIPGSSPLLPVTVQADVGMGTFIPQAALANKVFPYGDLSTGNGDSNALPQPMVGNLGSRTPLLSYGGQQQAIQTGSPYVNPNPQAVMVGRPGQPVYMPVSQINPSTEKPKVIRS</sequence>
<organism evidence="1 2">
    <name type="scientific">Melastoma candidum</name>
    <dbReference type="NCBI Taxonomy" id="119954"/>
    <lineage>
        <taxon>Eukaryota</taxon>
        <taxon>Viridiplantae</taxon>
        <taxon>Streptophyta</taxon>
        <taxon>Embryophyta</taxon>
        <taxon>Tracheophyta</taxon>
        <taxon>Spermatophyta</taxon>
        <taxon>Magnoliopsida</taxon>
        <taxon>eudicotyledons</taxon>
        <taxon>Gunneridae</taxon>
        <taxon>Pentapetalae</taxon>
        <taxon>rosids</taxon>
        <taxon>malvids</taxon>
        <taxon>Myrtales</taxon>
        <taxon>Melastomataceae</taxon>
        <taxon>Melastomatoideae</taxon>
        <taxon>Melastomateae</taxon>
        <taxon>Melastoma</taxon>
    </lineage>
</organism>
<proteinExistence type="predicted"/>
<gene>
    <name evidence="1" type="ORF">MLD38_035270</name>
</gene>
<reference evidence="2" key="1">
    <citation type="journal article" date="2023" name="Front. Plant Sci.">
        <title>Chromosomal-level genome assembly of Melastoma candidum provides insights into trichome evolution.</title>
        <authorList>
            <person name="Zhong Y."/>
            <person name="Wu W."/>
            <person name="Sun C."/>
            <person name="Zou P."/>
            <person name="Liu Y."/>
            <person name="Dai S."/>
            <person name="Zhou R."/>
        </authorList>
    </citation>
    <scope>NUCLEOTIDE SEQUENCE [LARGE SCALE GENOMIC DNA]</scope>
</reference>
<evidence type="ECO:0000313" key="2">
    <source>
        <dbReference type="Proteomes" id="UP001057402"/>
    </source>
</evidence>
<protein>
    <submittedName>
        <fullName evidence="1">Uncharacterized protein</fullName>
    </submittedName>
</protein>
<dbReference type="Proteomes" id="UP001057402">
    <property type="component" value="Chromosome 10"/>
</dbReference>
<name>A0ACB9MD48_9MYRT</name>
<accession>A0ACB9MD48</accession>